<organism evidence="2 3">
    <name type="scientific">Corchorus capsularis</name>
    <name type="common">Jute</name>
    <dbReference type="NCBI Taxonomy" id="210143"/>
    <lineage>
        <taxon>Eukaryota</taxon>
        <taxon>Viridiplantae</taxon>
        <taxon>Streptophyta</taxon>
        <taxon>Embryophyta</taxon>
        <taxon>Tracheophyta</taxon>
        <taxon>Spermatophyta</taxon>
        <taxon>Magnoliopsida</taxon>
        <taxon>eudicotyledons</taxon>
        <taxon>Gunneridae</taxon>
        <taxon>Pentapetalae</taxon>
        <taxon>rosids</taxon>
        <taxon>malvids</taxon>
        <taxon>Malvales</taxon>
        <taxon>Malvaceae</taxon>
        <taxon>Grewioideae</taxon>
        <taxon>Apeibeae</taxon>
        <taxon>Corchorus</taxon>
    </lineage>
</organism>
<feature type="region of interest" description="Disordered" evidence="1">
    <location>
        <begin position="1"/>
        <end position="29"/>
    </location>
</feature>
<evidence type="ECO:0000313" key="3">
    <source>
        <dbReference type="Proteomes" id="UP000188268"/>
    </source>
</evidence>
<protein>
    <submittedName>
        <fullName evidence="2">Uncharacterized protein</fullName>
    </submittedName>
</protein>
<dbReference type="Proteomes" id="UP000188268">
    <property type="component" value="Unassembled WGS sequence"/>
</dbReference>
<sequence>NTKIKIQQLPLSSTAGHHLPPVTAALGHH</sequence>
<dbReference type="Gramene" id="OMP00209">
    <property type="protein sequence ID" value="OMP00209"/>
    <property type="gene ID" value="CCACVL1_03442"/>
</dbReference>
<dbReference type="EMBL" id="AWWV01006691">
    <property type="protein sequence ID" value="OMP00209.1"/>
    <property type="molecule type" value="Genomic_DNA"/>
</dbReference>
<accession>A0A1R3JZE5</accession>
<feature type="compositionally biased region" description="Polar residues" evidence="1">
    <location>
        <begin position="1"/>
        <end position="15"/>
    </location>
</feature>
<proteinExistence type="predicted"/>
<dbReference type="AlphaFoldDB" id="A0A1R3JZE5"/>
<reference evidence="2 3" key="1">
    <citation type="submission" date="2013-09" db="EMBL/GenBank/DDBJ databases">
        <title>Corchorus capsularis genome sequencing.</title>
        <authorList>
            <person name="Alam M."/>
            <person name="Haque M.S."/>
            <person name="Islam M.S."/>
            <person name="Emdad E.M."/>
            <person name="Islam M.M."/>
            <person name="Ahmed B."/>
            <person name="Halim A."/>
            <person name="Hossen Q.M.M."/>
            <person name="Hossain M.Z."/>
            <person name="Ahmed R."/>
            <person name="Khan M.M."/>
            <person name="Islam R."/>
            <person name="Rashid M.M."/>
            <person name="Khan S.A."/>
            <person name="Rahman M.S."/>
            <person name="Alam M."/>
        </authorList>
    </citation>
    <scope>NUCLEOTIDE SEQUENCE [LARGE SCALE GENOMIC DNA]</scope>
    <source>
        <strain evidence="3">cv. CVL-1</strain>
        <tissue evidence="2">Whole seedling</tissue>
    </source>
</reference>
<gene>
    <name evidence="2" type="ORF">CCACVL1_03442</name>
</gene>
<name>A0A1R3JZE5_COCAP</name>
<evidence type="ECO:0000313" key="2">
    <source>
        <dbReference type="EMBL" id="OMP00209.1"/>
    </source>
</evidence>
<keyword evidence="3" id="KW-1185">Reference proteome</keyword>
<feature type="non-terminal residue" evidence="2">
    <location>
        <position position="1"/>
    </location>
</feature>
<comment type="caution">
    <text evidence="2">The sequence shown here is derived from an EMBL/GenBank/DDBJ whole genome shotgun (WGS) entry which is preliminary data.</text>
</comment>
<evidence type="ECO:0000256" key="1">
    <source>
        <dbReference type="SAM" id="MobiDB-lite"/>
    </source>
</evidence>